<evidence type="ECO:0000313" key="3">
    <source>
        <dbReference type="RefSeq" id="XP_020828765.1"/>
    </source>
</evidence>
<keyword evidence="2" id="KW-1185">Reference proteome</keyword>
<dbReference type="KEGG" id="pcw:110198696"/>
<dbReference type="RefSeq" id="XP_020828765.1">
    <property type="nucleotide sequence ID" value="XM_020973106.1"/>
</dbReference>
<evidence type="ECO:0000313" key="2">
    <source>
        <dbReference type="Proteomes" id="UP000515140"/>
    </source>
</evidence>
<feature type="compositionally biased region" description="Basic and acidic residues" evidence="1">
    <location>
        <begin position="71"/>
        <end position="80"/>
    </location>
</feature>
<feature type="compositionally biased region" description="Gly residues" evidence="1">
    <location>
        <begin position="140"/>
        <end position="154"/>
    </location>
</feature>
<sequence length="447" mass="45326">MDILRLDHGLPKHSRQASSSRPPQRQEQAKVSRDGEGKGAVGPGPEVRRPGPQGPRAPEQAAAPSGSAARPDLRREERGNWEGGAAPWHESRARRGGAGPAGEGGGHISPHCRTRLRGPGARPGPSNIGCSFPAEPPGSRTGGGGVAGAGGLGGAPSPAPPPRRSGGCPGAEVRALRALGQNHRVQSRSRCRRLPPLSQPSCPAGVSPDRQGGGGLSVRRREAPGGPDPRAGEGGLAGRLAVVRGAAGPETRPGLGAKLRRRRPRRGGRRRRQLAPGSAGGSSSGGGGGVAGGCAPGASRAARGRAQVRVRRWEWGGGGGSSRRAGRALGRGGPARGLRGWASGGARSAPGAWHPGPLGLARPPRSGPARLSRPGSALPVRSHSVPARKVPAAAAAAAVSLLLFIWGMPANSLHLLSDQGKEPQWMLFASGAGVCLRGRGLRVQLVI</sequence>
<dbReference type="GeneID" id="110198696"/>
<feature type="compositionally biased region" description="Basic and acidic residues" evidence="1">
    <location>
        <begin position="27"/>
        <end position="37"/>
    </location>
</feature>
<proteinExistence type="predicted"/>
<dbReference type="InParanoid" id="A0A6P5J3A9"/>
<feature type="compositionally biased region" description="Gly residues" evidence="1">
    <location>
        <begin position="278"/>
        <end position="295"/>
    </location>
</feature>
<feature type="compositionally biased region" description="Low complexity" evidence="1">
    <location>
        <begin position="238"/>
        <end position="257"/>
    </location>
</feature>
<organism evidence="2 3">
    <name type="scientific">Phascolarctos cinereus</name>
    <name type="common">Koala</name>
    <dbReference type="NCBI Taxonomy" id="38626"/>
    <lineage>
        <taxon>Eukaryota</taxon>
        <taxon>Metazoa</taxon>
        <taxon>Chordata</taxon>
        <taxon>Craniata</taxon>
        <taxon>Vertebrata</taxon>
        <taxon>Euteleostomi</taxon>
        <taxon>Mammalia</taxon>
        <taxon>Metatheria</taxon>
        <taxon>Diprotodontia</taxon>
        <taxon>Phascolarctidae</taxon>
        <taxon>Phascolarctos</taxon>
    </lineage>
</organism>
<dbReference type="AlphaFoldDB" id="A0A6P5J3A9"/>
<feature type="compositionally biased region" description="Basic residues" evidence="1">
    <location>
        <begin position="258"/>
        <end position="273"/>
    </location>
</feature>
<dbReference type="Proteomes" id="UP000515140">
    <property type="component" value="Unplaced"/>
</dbReference>
<dbReference type="FunCoup" id="A0A6P5J3A9">
    <property type="interactions" value="415"/>
</dbReference>
<feature type="compositionally biased region" description="Basic and acidic residues" evidence="1">
    <location>
        <begin position="1"/>
        <end position="10"/>
    </location>
</feature>
<accession>A0A6P5J3A9</accession>
<reference evidence="3" key="1">
    <citation type="submission" date="2025-08" db="UniProtKB">
        <authorList>
            <consortium name="RefSeq"/>
        </authorList>
    </citation>
    <scope>IDENTIFICATION</scope>
    <source>
        <tissue evidence="3">Spleen</tissue>
    </source>
</reference>
<gene>
    <name evidence="3" type="primary">LOC110198696</name>
</gene>
<feature type="region of interest" description="Disordered" evidence="1">
    <location>
        <begin position="1"/>
        <end position="384"/>
    </location>
</feature>
<feature type="compositionally biased region" description="Gly residues" evidence="1">
    <location>
        <begin position="96"/>
        <end position="107"/>
    </location>
</feature>
<protein>
    <submittedName>
        <fullName evidence="3">Uncharacterized protein LOC110198696</fullName>
    </submittedName>
</protein>
<name>A0A6P5J3A9_PHACI</name>
<feature type="compositionally biased region" description="Low complexity" evidence="1">
    <location>
        <begin position="16"/>
        <end position="26"/>
    </location>
</feature>
<evidence type="ECO:0000256" key="1">
    <source>
        <dbReference type="SAM" id="MobiDB-lite"/>
    </source>
</evidence>